<evidence type="ECO:0000313" key="12">
    <source>
        <dbReference type="Proteomes" id="UP000193642"/>
    </source>
</evidence>
<evidence type="ECO:0000256" key="6">
    <source>
        <dbReference type="PROSITE-ProRule" id="PRU00192"/>
    </source>
</evidence>
<dbReference type="InterPro" id="IPR001060">
    <property type="entry name" value="FCH_dom"/>
</dbReference>
<dbReference type="EMBL" id="MCGO01000039">
    <property type="protein sequence ID" value="ORY39558.1"/>
    <property type="molecule type" value="Genomic_DNA"/>
</dbReference>
<keyword evidence="7" id="KW-0175">Coiled coil</keyword>
<dbReference type="InterPro" id="IPR001452">
    <property type="entry name" value="SH3_domain"/>
</dbReference>
<dbReference type="SMART" id="SM00326">
    <property type="entry name" value="SH3"/>
    <property type="match status" value="1"/>
</dbReference>
<feature type="domain" description="F-BAR" evidence="10">
    <location>
        <begin position="1"/>
        <end position="256"/>
    </location>
</feature>
<dbReference type="PANTHER" id="PTHR23065">
    <property type="entry name" value="PROLINE-SERINE-THREONINE PHOSPHATASE INTERACTING PROTEIN 1"/>
    <property type="match status" value="1"/>
</dbReference>
<feature type="region of interest" description="Disordered" evidence="8">
    <location>
        <begin position="152"/>
        <end position="177"/>
    </location>
</feature>
<evidence type="ECO:0000259" key="9">
    <source>
        <dbReference type="PROSITE" id="PS50002"/>
    </source>
</evidence>
<dbReference type="PROSITE" id="PS51741">
    <property type="entry name" value="F_BAR"/>
    <property type="match status" value="1"/>
</dbReference>
<sequence>MSTSFATSFWGNEDRGLDVLHGKLKKGKHVTAEIAALFKERASIEEDFGKRLAKLAKAFTTVEEIGTLRETLDLVKAELETSARAHLDIANEIRLQLEKPTSDFMNTQSVVRKTHHSNVEKRLKAKAAMTANAEKCKNRYVSKCHEVTQLLQQQPNLPPKDAEKHQQRLEKSQQQANQNDLEYMSAVERLAAAHTLWEDDYRTACVEFQRLEEERIDYLRGRLWAYANIISTLCVADDESCERIRTSIERCHVSKDIALFLDTSSTGTTIPVPEPYINYYTQTSERAVAPLVTRVVPNTYDEVPGAQRAYSSSNLSAQQPLLKGPAAFNAAAVNLTNFTKKMGDAARENGAVLGSLFKKGTMGGNGSNTRNSVDRGQPLSNGNSGALQQPVVVTPSVTLAASSGVYHDDEDEENHQQQSDEVGEFSYDPYDFTDGSKTLFEVRVLYDYHSQAFEELTVVRGQVVPVIAQHEDGWWEGIVVEAATGKRRKGLFPSNFVERL</sequence>
<organism evidence="11 12">
    <name type="scientific">Rhizoclosmatium globosum</name>
    <dbReference type="NCBI Taxonomy" id="329046"/>
    <lineage>
        <taxon>Eukaryota</taxon>
        <taxon>Fungi</taxon>
        <taxon>Fungi incertae sedis</taxon>
        <taxon>Chytridiomycota</taxon>
        <taxon>Chytridiomycota incertae sedis</taxon>
        <taxon>Chytridiomycetes</taxon>
        <taxon>Chytridiales</taxon>
        <taxon>Chytriomycetaceae</taxon>
        <taxon>Rhizoclosmatium</taxon>
    </lineage>
</organism>
<evidence type="ECO:0000256" key="5">
    <source>
        <dbReference type="ARBA" id="ARBA00023212"/>
    </source>
</evidence>
<comment type="subcellular location">
    <subcellularLocation>
        <location evidence="1">Cytoplasm</location>
        <location evidence="1">Cytoskeleton</location>
    </subcellularLocation>
</comment>
<dbReference type="OrthoDB" id="27823at2759"/>
<keyword evidence="12" id="KW-1185">Reference proteome</keyword>
<dbReference type="SMART" id="SM00055">
    <property type="entry name" value="FCH"/>
    <property type="match status" value="1"/>
</dbReference>
<keyword evidence="5" id="KW-0206">Cytoskeleton</keyword>
<evidence type="ECO:0000256" key="1">
    <source>
        <dbReference type="ARBA" id="ARBA00004245"/>
    </source>
</evidence>
<feature type="compositionally biased region" description="Basic and acidic residues" evidence="8">
    <location>
        <begin position="160"/>
        <end position="171"/>
    </location>
</feature>
<name>A0A1Y2BXS4_9FUNG</name>
<reference evidence="11 12" key="1">
    <citation type="submission" date="2016-07" db="EMBL/GenBank/DDBJ databases">
        <title>Pervasive Adenine N6-methylation of Active Genes in Fungi.</title>
        <authorList>
            <consortium name="DOE Joint Genome Institute"/>
            <person name="Mondo S.J."/>
            <person name="Dannebaum R.O."/>
            <person name="Kuo R.C."/>
            <person name="Labutti K."/>
            <person name="Haridas S."/>
            <person name="Kuo A."/>
            <person name="Salamov A."/>
            <person name="Ahrendt S.R."/>
            <person name="Lipzen A."/>
            <person name="Sullivan W."/>
            <person name="Andreopoulos W.B."/>
            <person name="Clum A."/>
            <person name="Lindquist E."/>
            <person name="Daum C."/>
            <person name="Ramamoorthy G.K."/>
            <person name="Gryganskyi A."/>
            <person name="Culley D."/>
            <person name="Magnuson J.K."/>
            <person name="James T.Y."/>
            <person name="O'Malley M.A."/>
            <person name="Stajich J.E."/>
            <person name="Spatafora J.W."/>
            <person name="Visel A."/>
            <person name="Grigoriev I.V."/>
        </authorList>
    </citation>
    <scope>NUCLEOTIDE SEQUENCE [LARGE SCALE GENOMIC DNA]</scope>
    <source>
        <strain evidence="11 12">JEL800</strain>
    </source>
</reference>
<dbReference type="GO" id="GO:0032153">
    <property type="term" value="C:cell division site"/>
    <property type="evidence" value="ECO:0007669"/>
    <property type="project" value="TreeGrafter"/>
</dbReference>
<protein>
    <recommendedName>
        <fullName evidence="13">SH3 domain-containing protein</fullName>
    </recommendedName>
</protein>
<evidence type="ECO:0000313" key="11">
    <source>
        <dbReference type="EMBL" id="ORY39558.1"/>
    </source>
</evidence>
<feature type="domain" description="SH3" evidence="9">
    <location>
        <begin position="437"/>
        <end position="500"/>
    </location>
</feature>
<dbReference type="SUPFAM" id="SSF50044">
    <property type="entry name" value="SH3-domain"/>
    <property type="match status" value="1"/>
</dbReference>
<dbReference type="Pfam" id="PF14604">
    <property type="entry name" value="SH3_9"/>
    <property type="match status" value="1"/>
</dbReference>
<dbReference type="InterPro" id="IPR027267">
    <property type="entry name" value="AH/BAR_dom_sf"/>
</dbReference>
<evidence type="ECO:0000256" key="8">
    <source>
        <dbReference type="SAM" id="MobiDB-lite"/>
    </source>
</evidence>
<dbReference type="PANTHER" id="PTHR23065:SF7">
    <property type="entry name" value="NOSTRIN, ISOFORM H"/>
    <property type="match status" value="1"/>
</dbReference>
<keyword evidence="3" id="KW-0963">Cytoplasm</keyword>
<evidence type="ECO:0000256" key="2">
    <source>
        <dbReference type="ARBA" id="ARBA00022443"/>
    </source>
</evidence>
<evidence type="ECO:0000256" key="4">
    <source>
        <dbReference type="ARBA" id="ARBA00022553"/>
    </source>
</evidence>
<dbReference type="Pfam" id="PF00611">
    <property type="entry name" value="FCH"/>
    <property type="match status" value="1"/>
</dbReference>
<evidence type="ECO:0000259" key="10">
    <source>
        <dbReference type="PROSITE" id="PS51741"/>
    </source>
</evidence>
<dbReference type="Proteomes" id="UP000193642">
    <property type="component" value="Unassembled WGS sequence"/>
</dbReference>
<accession>A0A1Y2BXS4</accession>
<comment type="caution">
    <text evidence="11">The sequence shown here is derived from an EMBL/GenBank/DDBJ whole genome shotgun (WGS) entry which is preliminary data.</text>
</comment>
<dbReference type="PROSITE" id="PS50002">
    <property type="entry name" value="SH3"/>
    <property type="match status" value="1"/>
</dbReference>
<proteinExistence type="predicted"/>
<dbReference type="AlphaFoldDB" id="A0A1Y2BXS4"/>
<evidence type="ECO:0000256" key="7">
    <source>
        <dbReference type="PROSITE-ProRule" id="PRU01077"/>
    </source>
</evidence>
<keyword evidence="2 6" id="KW-0728">SH3 domain</keyword>
<dbReference type="Gene3D" id="1.20.1270.60">
    <property type="entry name" value="Arfaptin homology (AH) domain/BAR domain"/>
    <property type="match status" value="1"/>
</dbReference>
<feature type="region of interest" description="Disordered" evidence="8">
    <location>
        <begin position="360"/>
        <end position="387"/>
    </location>
</feature>
<dbReference type="SUPFAM" id="SSF103657">
    <property type="entry name" value="BAR/IMD domain-like"/>
    <property type="match status" value="1"/>
</dbReference>
<dbReference type="GO" id="GO:0030864">
    <property type="term" value="C:cortical actin cytoskeleton"/>
    <property type="evidence" value="ECO:0007669"/>
    <property type="project" value="UniProtKB-ARBA"/>
</dbReference>
<dbReference type="CDD" id="cd00174">
    <property type="entry name" value="SH3"/>
    <property type="match status" value="1"/>
</dbReference>
<dbReference type="STRING" id="329046.A0A1Y2BXS4"/>
<dbReference type="InterPro" id="IPR031160">
    <property type="entry name" value="F_BAR_dom"/>
</dbReference>
<gene>
    <name evidence="11" type="ORF">BCR33DRAFT_720021</name>
</gene>
<dbReference type="GO" id="GO:0030036">
    <property type="term" value="P:actin cytoskeleton organization"/>
    <property type="evidence" value="ECO:0007669"/>
    <property type="project" value="UniProtKB-ARBA"/>
</dbReference>
<evidence type="ECO:0008006" key="13">
    <source>
        <dbReference type="Google" id="ProtNLM"/>
    </source>
</evidence>
<dbReference type="GO" id="GO:0005886">
    <property type="term" value="C:plasma membrane"/>
    <property type="evidence" value="ECO:0007669"/>
    <property type="project" value="TreeGrafter"/>
</dbReference>
<dbReference type="InterPro" id="IPR036028">
    <property type="entry name" value="SH3-like_dom_sf"/>
</dbReference>
<keyword evidence="4" id="KW-0597">Phosphoprotein</keyword>
<feature type="compositionally biased region" description="Polar residues" evidence="8">
    <location>
        <begin position="378"/>
        <end position="387"/>
    </location>
</feature>
<evidence type="ECO:0000256" key="3">
    <source>
        <dbReference type="ARBA" id="ARBA00022490"/>
    </source>
</evidence>
<dbReference type="PRINTS" id="PR00452">
    <property type="entry name" value="SH3DOMAIN"/>
</dbReference>
<dbReference type="Gene3D" id="2.30.30.40">
    <property type="entry name" value="SH3 Domains"/>
    <property type="match status" value="1"/>
</dbReference>